<organism evidence="2 3">
    <name type="scientific">Acrobeloides nanus</name>
    <dbReference type="NCBI Taxonomy" id="290746"/>
    <lineage>
        <taxon>Eukaryota</taxon>
        <taxon>Metazoa</taxon>
        <taxon>Ecdysozoa</taxon>
        <taxon>Nematoda</taxon>
        <taxon>Chromadorea</taxon>
        <taxon>Rhabditida</taxon>
        <taxon>Tylenchina</taxon>
        <taxon>Cephalobomorpha</taxon>
        <taxon>Cephaloboidea</taxon>
        <taxon>Cephalobidae</taxon>
        <taxon>Acrobeloides</taxon>
    </lineage>
</organism>
<dbReference type="WBParaSite" id="ACRNAN_scaffold10631.g32619.t1">
    <property type="protein sequence ID" value="ACRNAN_scaffold10631.g32619.t1"/>
    <property type="gene ID" value="ACRNAN_scaffold10631.g32619"/>
</dbReference>
<dbReference type="AlphaFoldDB" id="A0A914CGP1"/>
<name>A0A914CGP1_9BILA</name>
<proteinExistence type="predicted"/>
<accession>A0A914CGP1</accession>
<feature type="transmembrane region" description="Helical" evidence="1">
    <location>
        <begin position="108"/>
        <end position="127"/>
    </location>
</feature>
<keyword evidence="2" id="KW-1185">Reference proteome</keyword>
<sequence length="139" mass="16005">MGLNARYFITNRGVIKIAQIILGFFIISFLCGSKWYGGETCFENACQLSFVSGLNFVLLIINIVLVILNFVGLIMWKLEWHYSIDGAIFFLVAAAIFLWYMIQDNDYRGGVIATLVMLFVQFYLFLWDVKILHIHESSD</sequence>
<protein>
    <submittedName>
        <fullName evidence="3">Uncharacterized protein</fullName>
    </submittedName>
</protein>
<keyword evidence="1" id="KW-0472">Membrane</keyword>
<evidence type="ECO:0000313" key="3">
    <source>
        <dbReference type="WBParaSite" id="ACRNAN_scaffold10631.g32619.t1"/>
    </source>
</evidence>
<keyword evidence="1" id="KW-0812">Transmembrane</keyword>
<dbReference type="Proteomes" id="UP000887540">
    <property type="component" value="Unplaced"/>
</dbReference>
<keyword evidence="1" id="KW-1133">Transmembrane helix</keyword>
<evidence type="ECO:0000256" key="1">
    <source>
        <dbReference type="SAM" id="Phobius"/>
    </source>
</evidence>
<feature type="transmembrane region" description="Helical" evidence="1">
    <location>
        <begin position="56"/>
        <end position="76"/>
    </location>
</feature>
<feature type="transmembrane region" description="Helical" evidence="1">
    <location>
        <begin position="14"/>
        <end position="36"/>
    </location>
</feature>
<feature type="transmembrane region" description="Helical" evidence="1">
    <location>
        <begin position="83"/>
        <end position="102"/>
    </location>
</feature>
<reference evidence="3" key="1">
    <citation type="submission" date="2022-11" db="UniProtKB">
        <authorList>
            <consortium name="WormBaseParasite"/>
        </authorList>
    </citation>
    <scope>IDENTIFICATION</scope>
</reference>
<evidence type="ECO:0000313" key="2">
    <source>
        <dbReference type="Proteomes" id="UP000887540"/>
    </source>
</evidence>